<evidence type="ECO:0000256" key="3">
    <source>
        <dbReference type="ARBA" id="ARBA00005464"/>
    </source>
</evidence>
<dbReference type="GO" id="GO:0003755">
    <property type="term" value="F:peptidyl-prolyl cis-trans isomerase activity"/>
    <property type="evidence" value="ECO:0007669"/>
    <property type="project" value="UniProtKB-KW"/>
</dbReference>
<comment type="caution">
    <text evidence="13">The sequence shown here is derived from an EMBL/GenBank/DDBJ whole genome shotgun (WGS) entry which is preliminary data.</text>
</comment>
<dbReference type="InterPro" id="IPR037041">
    <property type="entry name" value="Trigger_fac_C_sf"/>
</dbReference>
<proteinExistence type="inferred from homology"/>
<dbReference type="PANTHER" id="PTHR30560:SF3">
    <property type="entry name" value="TRIGGER FACTOR-LIKE PROTEIN TIG, CHLOROPLASTIC"/>
    <property type="match status" value="1"/>
</dbReference>
<evidence type="ECO:0000256" key="8">
    <source>
        <dbReference type="ARBA" id="ARBA00023235"/>
    </source>
</evidence>
<dbReference type="GO" id="GO:0051083">
    <property type="term" value="P:'de novo' cotranslational protein folding"/>
    <property type="evidence" value="ECO:0007669"/>
    <property type="project" value="TreeGrafter"/>
</dbReference>
<comment type="catalytic activity">
    <reaction evidence="1">
        <text>[protein]-peptidylproline (omega=180) = [protein]-peptidylproline (omega=0)</text>
        <dbReference type="Rhea" id="RHEA:16237"/>
        <dbReference type="Rhea" id="RHEA-COMP:10747"/>
        <dbReference type="Rhea" id="RHEA-COMP:10748"/>
        <dbReference type="ChEBI" id="CHEBI:83833"/>
        <dbReference type="ChEBI" id="CHEBI:83834"/>
        <dbReference type="EC" id="5.2.1.8"/>
    </reaction>
</comment>
<evidence type="ECO:0000259" key="11">
    <source>
        <dbReference type="Pfam" id="PF05697"/>
    </source>
</evidence>
<dbReference type="GO" id="GO:0005737">
    <property type="term" value="C:cytoplasm"/>
    <property type="evidence" value="ECO:0007669"/>
    <property type="project" value="UniProtKB-SubCell"/>
</dbReference>
<gene>
    <name evidence="13" type="ORF">A2Z00_00545</name>
</gene>
<dbReference type="InterPro" id="IPR008880">
    <property type="entry name" value="Trigger_fac_C"/>
</dbReference>
<feature type="domain" description="Trigger factor ribosome-binding bacterial" evidence="11">
    <location>
        <begin position="1"/>
        <end position="128"/>
    </location>
</feature>
<dbReference type="EC" id="5.2.1.8" evidence="4"/>
<dbReference type="GO" id="GO:0043335">
    <property type="term" value="P:protein unfolding"/>
    <property type="evidence" value="ECO:0007669"/>
    <property type="project" value="TreeGrafter"/>
</dbReference>
<dbReference type="InterPro" id="IPR005215">
    <property type="entry name" value="Trig_fac"/>
</dbReference>
<dbReference type="Gene3D" id="1.10.3120.10">
    <property type="entry name" value="Trigger factor, C-terminal domain"/>
    <property type="match status" value="1"/>
</dbReference>
<evidence type="ECO:0000256" key="10">
    <source>
        <dbReference type="SAM" id="MobiDB-lite"/>
    </source>
</evidence>
<sequence>MTSKMQHLTDGTIELVITIPWAEVQKTYDAVVDNTVKNAELSGFRKGKAPRNLVEEKLDKTKVYEDALQRIIPQAYGKAVEEHKIHPIVSPKIELQEATEKKDWRLRALTCEKPKVDLGSYKEAIRDVKVSKQKKIWVPGSGEAGSGSARQNEGKPDDKKPTLDELLKALYEAVKIFIPALLLEHEVNRLLSDLIDQTKKLGLTVEQYLASTGRTSETVRKEYEEQARRTLTLEFALEEIADKEGILISDDDIDTVIKTAKTDEEKKAMQSQRYYIASVLRRQKTIDFLATL</sequence>
<dbReference type="InterPro" id="IPR036611">
    <property type="entry name" value="Trigger_fac_ribosome-bd_sf"/>
</dbReference>
<keyword evidence="6" id="KW-0697">Rotamase</keyword>
<dbReference type="InterPro" id="IPR027304">
    <property type="entry name" value="Trigger_fact/SurA_dom_sf"/>
</dbReference>
<organism evidence="13 14">
    <name type="scientific">Candidatus Gottesmanbacteria bacterium RBG_13_45_10</name>
    <dbReference type="NCBI Taxonomy" id="1798370"/>
    <lineage>
        <taxon>Bacteria</taxon>
        <taxon>Candidatus Gottesmaniibacteriota</taxon>
    </lineage>
</organism>
<name>A0A1F5ZGE8_9BACT</name>
<dbReference type="Pfam" id="PF05697">
    <property type="entry name" value="Trigger_N"/>
    <property type="match status" value="1"/>
</dbReference>
<feature type="region of interest" description="Disordered" evidence="10">
    <location>
        <begin position="139"/>
        <end position="160"/>
    </location>
</feature>
<evidence type="ECO:0000256" key="1">
    <source>
        <dbReference type="ARBA" id="ARBA00000971"/>
    </source>
</evidence>
<dbReference type="Proteomes" id="UP000177268">
    <property type="component" value="Unassembled WGS sequence"/>
</dbReference>
<keyword evidence="8" id="KW-0413">Isomerase</keyword>
<dbReference type="SUPFAM" id="SSF102735">
    <property type="entry name" value="Trigger factor ribosome-binding domain"/>
    <property type="match status" value="1"/>
</dbReference>
<feature type="domain" description="Trigger factor C-terminal" evidence="12">
    <location>
        <begin position="161"/>
        <end position="289"/>
    </location>
</feature>
<dbReference type="AlphaFoldDB" id="A0A1F5ZGE8"/>
<dbReference type="GO" id="GO:0015031">
    <property type="term" value="P:protein transport"/>
    <property type="evidence" value="ECO:0007669"/>
    <property type="project" value="InterPro"/>
</dbReference>
<protein>
    <recommendedName>
        <fullName evidence="5">Trigger factor</fullName>
        <ecNumber evidence="4">5.2.1.8</ecNumber>
    </recommendedName>
    <alternativeName>
        <fullName evidence="9">PPIase</fullName>
    </alternativeName>
</protein>
<evidence type="ECO:0000256" key="9">
    <source>
        <dbReference type="ARBA" id="ARBA00029986"/>
    </source>
</evidence>
<comment type="subcellular location">
    <subcellularLocation>
        <location evidence="2">Cytoplasm</location>
    </subcellularLocation>
</comment>
<dbReference type="EMBL" id="MFIZ01000030">
    <property type="protein sequence ID" value="OGG11404.1"/>
    <property type="molecule type" value="Genomic_DNA"/>
</dbReference>
<dbReference type="STRING" id="1798370.A2Z00_00545"/>
<reference evidence="13 14" key="1">
    <citation type="journal article" date="2016" name="Nat. Commun.">
        <title>Thousands of microbial genomes shed light on interconnected biogeochemical processes in an aquifer system.</title>
        <authorList>
            <person name="Anantharaman K."/>
            <person name="Brown C.T."/>
            <person name="Hug L.A."/>
            <person name="Sharon I."/>
            <person name="Castelle C.J."/>
            <person name="Probst A.J."/>
            <person name="Thomas B.C."/>
            <person name="Singh A."/>
            <person name="Wilkins M.J."/>
            <person name="Karaoz U."/>
            <person name="Brodie E.L."/>
            <person name="Williams K.H."/>
            <person name="Hubbard S.S."/>
            <person name="Banfield J.F."/>
        </authorList>
    </citation>
    <scope>NUCLEOTIDE SEQUENCE [LARGE SCALE GENOMIC DNA]</scope>
</reference>
<dbReference type="SUPFAM" id="SSF109998">
    <property type="entry name" value="Triger factor/SurA peptide-binding domain-like"/>
    <property type="match status" value="1"/>
</dbReference>
<evidence type="ECO:0000256" key="6">
    <source>
        <dbReference type="ARBA" id="ARBA00023110"/>
    </source>
</evidence>
<evidence type="ECO:0000256" key="7">
    <source>
        <dbReference type="ARBA" id="ARBA00023186"/>
    </source>
</evidence>
<accession>A0A1F5ZGE8</accession>
<dbReference type="Pfam" id="PF05698">
    <property type="entry name" value="Trigger_C"/>
    <property type="match status" value="1"/>
</dbReference>
<dbReference type="Gene3D" id="3.30.70.1050">
    <property type="entry name" value="Trigger factor ribosome-binding domain"/>
    <property type="match status" value="1"/>
</dbReference>
<evidence type="ECO:0000256" key="2">
    <source>
        <dbReference type="ARBA" id="ARBA00004496"/>
    </source>
</evidence>
<dbReference type="PANTHER" id="PTHR30560">
    <property type="entry name" value="TRIGGER FACTOR CHAPERONE AND PEPTIDYL-PROLYL CIS/TRANS ISOMERASE"/>
    <property type="match status" value="1"/>
</dbReference>
<dbReference type="InterPro" id="IPR008881">
    <property type="entry name" value="Trigger_fac_ribosome-bd_bac"/>
</dbReference>
<dbReference type="GO" id="GO:0043022">
    <property type="term" value="F:ribosome binding"/>
    <property type="evidence" value="ECO:0007669"/>
    <property type="project" value="TreeGrafter"/>
</dbReference>
<evidence type="ECO:0000313" key="13">
    <source>
        <dbReference type="EMBL" id="OGG11404.1"/>
    </source>
</evidence>
<evidence type="ECO:0000256" key="5">
    <source>
        <dbReference type="ARBA" id="ARBA00016902"/>
    </source>
</evidence>
<comment type="similarity">
    <text evidence="3">Belongs to the FKBP-type PPIase family. Tig subfamily.</text>
</comment>
<dbReference type="GO" id="GO:0044183">
    <property type="term" value="F:protein folding chaperone"/>
    <property type="evidence" value="ECO:0007669"/>
    <property type="project" value="TreeGrafter"/>
</dbReference>
<keyword evidence="7" id="KW-0143">Chaperone</keyword>
<evidence type="ECO:0000259" key="12">
    <source>
        <dbReference type="Pfam" id="PF05698"/>
    </source>
</evidence>
<evidence type="ECO:0000256" key="4">
    <source>
        <dbReference type="ARBA" id="ARBA00013194"/>
    </source>
</evidence>
<evidence type="ECO:0000313" key="14">
    <source>
        <dbReference type="Proteomes" id="UP000177268"/>
    </source>
</evidence>